<gene>
    <name evidence="1" type="ORF">PVAP13_9KG094300</name>
</gene>
<keyword evidence="2" id="KW-1185">Reference proteome</keyword>
<dbReference type="EMBL" id="CM029053">
    <property type="protein sequence ID" value="KAG2547462.1"/>
    <property type="molecule type" value="Genomic_DNA"/>
</dbReference>
<sequence length="91" mass="10081">MLYRLNTCGPPDTSARALHPVSAAERSQRAALRIRHHAAQGAGRRRVHAAVSVVVSCMRCEQGFAGPTNQGSCFRRINGNLIYYHQRACLY</sequence>
<evidence type="ECO:0000313" key="2">
    <source>
        <dbReference type="Proteomes" id="UP000823388"/>
    </source>
</evidence>
<protein>
    <submittedName>
        <fullName evidence="1">Uncharacterized protein</fullName>
    </submittedName>
</protein>
<dbReference type="AlphaFoldDB" id="A0A8T0NH60"/>
<organism evidence="1 2">
    <name type="scientific">Panicum virgatum</name>
    <name type="common">Blackwell switchgrass</name>
    <dbReference type="NCBI Taxonomy" id="38727"/>
    <lineage>
        <taxon>Eukaryota</taxon>
        <taxon>Viridiplantae</taxon>
        <taxon>Streptophyta</taxon>
        <taxon>Embryophyta</taxon>
        <taxon>Tracheophyta</taxon>
        <taxon>Spermatophyta</taxon>
        <taxon>Magnoliopsida</taxon>
        <taxon>Liliopsida</taxon>
        <taxon>Poales</taxon>
        <taxon>Poaceae</taxon>
        <taxon>PACMAD clade</taxon>
        <taxon>Panicoideae</taxon>
        <taxon>Panicodae</taxon>
        <taxon>Paniceae</taxon>
        <taxon>Panicinae</taxon>
        <taxon>Panicum</taxon>
        <taxon>Panicum sect. Hiantes</taxon>
    </lineage>
</organism>
<reference evidence="1" key="1">
    <citation type="submission" date="2020-05" db="EMBL/GenBank/DDBJ databases">
        <title>WGS assembly of Panicum virgatum.</title>
        <authorList>
            <person name="Lovell J.T."/>
            <person name="Jenkins J."/>
            <person name="Shu S."/>
            <person name="Juenger T.E."/>
            <person name="Schmutz J."/>
        </authorList>
    </citation>
    <scope>NUCLEOTIDE SEQUENCE</scope>
    <source>
        <strain evidence="1">AP13</strain>
    </source>
</reference>
<proteinExistence type="predicted"/>
<dbReference type="Proteomes" id="UP000823388">
    <property type="component" value="Chromosome 9K"/>
</dbReference>
<evidence type="ECO:0000313" key="1">
    <source>
        <dbReference type="EMBL" id="KAG2547462.1"/>
    </source>
</evidence>
<accession>A0A8T0NH60</accession>
<name>A0A8T0NH60_PANVG</name>
<comment type="caution">
    <text evidence="1">The sequence shown here is derived from an EMBL/GenBank/DDBJ whole genome shotgun (WGS) entry which is preliminary data.</text>
</comment>